<proteinExistence type="predicted"/>
<feature type="region of interest" description="Disordered" evidence="1">
    <location>
        <begin position="234"/>
        <end position="272"/>
    </location>
</feature>
<dbReference type="EMBL" id="BGZK01002279">
    <property type="protein sequence ID" value="GBP92506.1"/>
    <property type="molecule type" value="Genomic_DNA"/>
</dbReference>
<evidence type="ECO:0000256" key="1">
    <source>
        <dbReference type="SAM" id="MobiDB-lite"/>
    </source>
</evidence>
<name>A0A4C1ZVH5_EUMVA</name>
<dbReference type="Proteomes" id="UP000299102">
    <property type="component" value="Unassembled WGS sequence"/>
</dbReference>
<evidence type="ECO:0000313" key="2">
    <source>
        <dbReference type="EMBL" id="GBP92506.1"/>
    </source>
</evidence>
<comment type="caution">
    <text evidence="2">The sequence shown here is derived from an EMBL/GenBank/DDBJ whole genome shotgun (WGS) entry which is preliminary data.</text>
</comment>
<sequence length="272" mass="29680">MSHFFLGSRRGLVSTIQRINRYPNGVAGARRRCANGPTAISARRNNSPARARPRPFRPYISTFQSLPSADRAGLRRHLTFYKQNVNVLYPCNNISVETIKTTSPSARVTGHRKSETRPGDNAIAYVGTAAIARDELALREAFVDVRNFVDCTRHRRPERRRIDSPLFRPPPAAVPRRRAPAPGGGPTGESEAAAAHAILVFTAFAAEPERAGPRSCTGIYIRNESANNKCLRGDGRATGTHASRCAPAPRPPAGLRGHKATRTKASAHYFAP</sequence>
<keyword evidence="3" id="KW-1185">Reference proteome</keyword>
<evidence type="ECO:0000313" key="3">
    <source>
        <dbReference type="Proteomes" id="UP000299102"/>
    </source>
</evidence>
<feature type="region of interest" description="Disordered" evidence="1">
    <location>
        <begin position="160"/>
        <end position="190"/>
    </location>
</feature>
<protein>
    <submittedName>
        <fullName evidence="2">Uncharacterized protein</fullName>
    </submittedName>
</protein>
<gene>
    <name evidence="2" type="ORF">EVAR_63081_1</name>
</gene>
<organism evidence="2 3">
    <name type="scientific">Eumeta variegata</name>
    <name type="common">Bagworm moth</name>
    <name type="synonym">Eumeta japonica</name>
    <dbReference type="NCBI Taxonomy" id="151549"/>
    <lineage>
        <taxon>Eukaryota</taxon>
        <taxon>Metazoa</taxon>
        <taxon>Ecdysozoa</taxon>
        <taxon>Arthropoda</taxon>
        <taxon>Hexapoda</taxon>
        <taxon>Insecta</taxon>
        <taxon>Pterygota</taxon>
        <taxon>Neoptera</taxon>
        <taxon>Endopterygota</taxon>
        <taxon>Lepidoptera</taxon>
        <taxon>Glossata</taxon>
        <taxon>Ditrysia</taxon>
        <taxon>Tineoidea</taxon>
        <taxon>Psychidae</taxon>
        <taxon>Oiketicinae</taxon>
        <taxon>Eumeta</taxon>
    </lineage>
</organism>
<accession>A0A4C1ZVH5</accession>
<reference evidence="2 3" key="1">
    <citation type="journal article" date="2019" name="Commun. Biol.">
        <title>The bagworm genome reveals a unique fibroin gene that provides high tensile strength.</title>
        <authorList>
            <person name="Kono N."/>
            <person name="Nakamura H."/>
            <person name="Ohtoshi R."/>
            <person name="Tomita M."/>
            <person name="Numata K."/>
            <person name="Arakawa K."/>
        </authorList>
    </citation>
    <scope>NUCLEOTIDE SEQUENCE [LARGE SCALE GENOMIC DNA]</scope>
</reference>
<dbReference type="AlphaFoldDB" id="A0A4C1ZVH5"/>